<dbReference type="Proteomes" id="UP001283361">
    <property type="component" value="Unassembled WGS sequence"/>
</dbReference>
<evidence type="ECO:0000256" key="1">
    <source>
        <dbReference type="SAM" id="MobiDB-lite"/>
    </source>
</evidence>
<accession>A0AAE1D2T5</accession>
<feature type="region of interest" description="Disordered" evidence="1">
    <location>
        <begin position="1"/>
        <end position="43"/>
    </location>
</feature>
<feature type="compositionally biased region" description="Polar residues" evidence="1">
    <location>
        <begin position="26"/>
        <end position="39"/>
    </location>
</feature>
<comment type="caution">
    <text evidence="2">The sequence shown here is derived from an EMBL/GenBank/DDBJ whole genome shotgun (WGS) entry which is preliminary data.</text>
</comment>
<gene>
    <name evidence="2" type="ORF">RRG08_033397</name>
</gene>
<organism evidence="2 3">
    <name type="scientific">Elysia crispata</name>
    <name type="common">lettuce slug</name>
    <dbReference type="NCBI Taxonomy" id="231223"/>
    <lineage>
        <taxon>Eukaryota</taxon>
        <taxon>Metazoa</taxon>
        <taxon>Spiralia</taxon>
        <taxon>Lophotrochozoa</taxon>
        <taxon>Mollusca</taxon>
        <taxon>Gastropoda</taxon>
        <taxon>Heterobranchia</taxon>
        <taxon>Euthyneura</taxon>
        <taxon>Panpulmonata</taxon>
        <taxon>Sacoglossa</taxon>
        <taxon>Placobranchoidea</taxon>
        <taxon>Plakobranchidae</taxon>
        <taxon>Elysia</taxon>
    </lineage>
</organism>
<reference evidence="2" key="1">
    <citation type="journal article" date="2023" name="G3 (Bethesda)">
        <title>A reference genome for the long-term kleptoplast-retaining sea slug Elysia crispata morphotype clarki.</title>
        <authorList>
            <person name="Eastman K.E."/>
            <person name="Pendleton A.L."/>
            <person name="Shaikh M.A."/>
            <person name="Suttiyut T."/>
            <person name="Ogas R."/>
            <person name="Tomko P."/>
            <person name="Gavelis G."/>
            <person name="Widhalm J.R."/>
            <person name="Wisecaver J.H."/>
        </authorList>
    </citation>
    <scope>NUCLEOTIDE SEQUENCE</scope>
    <source>
        <strain evidence="2">ECLA1</strain>
    </source>
</reference>
<dbReference type="EMBL" id="JAWDGP010005640">
    <property type="protein sequence ID" value="KAK3754764.1"/>
    <property type="molecule type" value="Genomic_DNA"/>
</dbReference>
<evidence type="ECO:0000313" key="2">
    <source>
        <dbReference type="EMBL" id="KAK3754764.1"/>
    </source>
</evidence>
<protein>
    <submittedName>
        <fullName evidence="2">Uncharacterized protein</fullName>
    </submittedName>
</protein>
<name>A0AAE1D2T5_9GAST</name>
<evidence type="ECO:0000313" key="3">
    <source>
        <dbReference type="Proteomes" id="UP001283361"/>
    </source>
</evidence>
<sequence>MISPFSKPNSAHDTSSEKEGNEAAGQESSGPITPLNQSAHWAGPPNSPLSLSSLWTSVYFMTWSGHSLKTRPVCPDNQSTVPGPGTCVSCKSSGCRGGKGWADAEGESSYDCTYRVTAVNCTEEYLCTCGYEVSRYQVQALDEYYDEYLSLCRQVQGHTLRSDDGLSCRDRLEIIDTPNFVQENSLTAARDDLSMEAAVRGLDNRCPGYLVCHDNYVTLQNIASDGNWSTEVTWNFLCKASRESIACSERVMCSCGLTTTELASAKVAFRDIRHEHENMCLEDLSIGYLLCDATTDTGMASTSHPVADLERLCENPASTCQERQSQRFSNFSEEDFTQGTLYVTCELMESNTACIEDLICECPGMQLADLEQQFDSVRLEYLKNCSDVEGHITRAEDIRCKDSIQESGSGNPDLGVILGEVEGELELTTSIEEMEKMCPGYTHCINISSSYNRRAERERTEFDRRILVCEGSRMNILCLEDVLCACGWSRQQVSRHTIRQLRHNHETYCDEDLTIGYLTCDVMFPTEQSGQLCLDFVNTCERRVVSRYKSLHNNTDHKYVSCETFKTRVQCFEDYVCSCPNQQTETLSQNFDSYRTPYEAQCQDAPPHRLRAGEVYCIDQVKPGQEQSGLELGVEEGAKEISLLDMARQMDQRCPGYERCFNVTAAYNHLTAQQTSLAGQLTVSCEGSRYAIICLEDALCACGWGGNSSFRSLMRDLRNQHEVTCSQDLTIGYLECAACTPNHLSWLVALATLSSLVFSALAQRL</sequence>
<feature type="compositionally biased region" description="Polar residues" evidence="1">
    <location>
        <begin position="1"/>
        <end position="13"/>
    </location>
</feature>
<keyword evidence="3" id="KW-1185">Reference proteome</keyword>
<proteinExistence type="predicted"/>
<dbReference type="AlphaFoldDB" id="A0AAE1D2T5"/>